<proteinExistence type="inferred from homology"/>
<evidence type="ECO:0000256" key="3">
    <source>
        <dbReference type="ARBA" id="ARBA00022729"/>
    </source>
</evidence>
<organism evidence="7 8">
    <name type="scientific">Flavobacterium aciduliphilum</name>
    <dbReference type="NCBI Taxonomy" id="1101402"/>
    <lineage>
        <taxon>Bacteria</taxon>
        <taxon>Pseudomonadati</taxon>
        <taxon>Bacteroidota</taxon>
        <taxon>Flavobacteriia</taxon>
        <taxon>Flavobacteriales</taxon>
        <taxon>Flavobacteriaceae</taxon>
        <taxon>Flavobacterium</taxon>
    </lineage>
</organism>
<evidence type="ECO:0000313" key="7">
    <source>
        <dbReference type="EMBL" id="RAR74114.1"/>
    </source>
</evidence>
<dbReference type="GO" id="GO:0008234">
    <property type="term" value="F:cysteine-type peptidase activity"/>
    <property type="evidence" value="ECO:0007669"/>
    <property type="project" value="UniProtKB-KW"/>
</dbReference>
<dbReference type="PANTHER" id="PTHR47360">
    <property type="entry name" value="MUREIN DD-ENDOPEPTIDASE MEPS/MUREIN LD-CARBOXYPEPTIDASE"/>
    <property type="match status" value="1"/>
</dbReference>
<evidence type="ECO:0000256" key="4">
    <source>
        <dbReference type="ARBA" id="ARBA00022801"/>
    </source>
</evidence>
<keyword evidence="5" id="KW-0788">Thiol protease</keyword>
<evidence type="ECO:0000256" key="1">
    <source>
        <dbReference type="ARBA" id="ARBA00007074"/>
    </source>
</evidence>
<evidence type="ECO:0000313" key="8">
    <source>
        <dbReference type="Proteomes" id="UP000248840"/>
    </source>
</evidence>
<dbReference type="Pfam" id="PF00877">
    <property type="entry name" value="NLPC_P60"/>
    <property type="match status" value="1"/>
</dbReference>
<evidence type="ECO:0000256" key="5">
    <source>
        <dbReference type="ARBA" id="ARBA00022807"/>
    </source>
</evidence>
<reference evidence="7 8" key="1">
    <citation type="submission" date="2018-06" db="EMBL/GenBank/DDBJ databases">
        <title>Genomic Encyclopedia of Archaeal and Bacterial Type Strains, Phase II (KMG-II): from individual species to whole genera.</title>
        <authorList>
            <person name="Goeker M."/>
        </authorList>
    </citation>
    <scope>NUCLEOTIDE SEQUENCE [LARGE SCALE GENOMIC DNA]</scope>
    <source>
        <strain evidence="7 8">DSM 25663</strain>
    </source>
</reference>
<evidence type="ECO:0000259" key="6">
    <source>
        <dbReference type="PROSITE" id="PS51935"/>
    </source>
</evidence>
<dbReference type="InterPro" id="IPR038765">
    <property type="entry name" value="Papain-like_cys_pep_sf"/>
</dbReference>
<dbReference type="EMBL" id="QLSZ01000002">
    <property type="protein sequence ID" value="RAR74114.1"/>
    <property type="molecule type" value="Genomic_DNA"/>
</dbReference>
<accession>A0A328YLD0</accession>
<gene>
    <name evidence="7" type="ORF">CLV55_10242</name>
</gene>
<comment type="similarity">
    <text evidence="1">Belongs to the peptidase C40 family.</text>
</comment>
<protein>
    <submittedName>
        <fullName evidence="7">NlpC/P60 family protein</fullName>
    </submittedName>
</protein>
<dbReference type="Gene3D" id="3.90.1720.10">
    <property type="entry name" value="endopeptidase domain like (from Nostoc punctiforme)"/>
    <property type="match status" value="1"/>
</dbReference>
<keyword evidence="8" id="KW-1185">Reference proteome</keyword>
<dbReference type="GO" id="GO:0006508">
    <property type="term" value="P:proteolysis"/>
    <property type="evidence" value="ECO:0007669"/>
    <property type="project" value="UniProtKB-KW"/>
</dbReference>
<dbReference type="PANTHER" id="PTHR47360:SF1">
    <property type="entry name" value="ENDOPEPTIDASE NLPC-RELATED"/>
    <property type="match status" value="1"/>
</dbReference>
<sequence length="153" mass="17087">MSVGVMSCKSTSRLHSYTDNSFTKASYKTVIQLIDEAKTYLGITYKAGGTDYRGLDCSGLVFIAFKKINISLPRKSIDMSKSGRIISFNDVRKGDLLFFKTNNKLEINHVGLVTDVDDDIKFIHTSNQLGVIISSTKEAYYAKTLVQVNRIID</sequence>
<dbReference type="InterPro" id="IPR052062">
    <property type="entry name" value="Murein_DD/LD_carboxypeptidase"/>
</dbReference>
<name>A0A328YLD0_9FLAO</name>
<keyword evidence="2" id="KW-0645">Protease</keyword>
<dbReference type="InterPro" id="IPR000064">
    <property type="entry name" value="NLP_P60_dom"/>
</dbReference>
<feature type="domain" description="NlpC/P60" evidence="6">
    <location>
        <begin position="27"/>
        <end position="152"/>
    </location>
</feature>
<comment type="caution">
    <text evidence="7">The sequence shown here is derived from an EMBL/GenBank/DDBJ whole genome shotgun (WGS) entry which is preliminary data.</text>
</comment>
<dbReference type="AlphaFoldDB" id="A0A328YLD0"/>
<dbReference type="PROSITE" id="PS51935">
    <property type="entry name" value="NLPC_P60"/>
    <property type="match status" value="1"/>
</dbReference>
<keyword evidence="4" id="KW-0378">Hydrolase</keyword>
<dbReference type="SUPFAM" id="SSF54001">
    <property type="entry name" value="Cysteine proteinases"/>
    <property type="match status" value="1"/>
</dbReference>
<dbReference type="Proteomes" id="UP000248840">
    <property type="component" value="Unassembled WGS sequence"/>
</dbReference>
<keyword evidence="3" id="KW-0732">Signal</keyword>
<evidence type="ECO:0000256" key="2">
    <source>
        <dbReference type="ARBA" id="ARBA00022670"/>
    </source>
</evidence>